<evidence type="ECO:0000256" key="3">
    <source>
        <dbReference type="ARBA" id="ARBA00023163"/>
    </source>
</evidence>
<keyword evidence="1" id="KW-0805">Transcription regulation</keyword>
<dbReference type="OrthoDB" id="8526125at2"/>
<dbReference type="PANTHER" id="PTHR30154:SF34">
    <property type="entry name" value="TRANSCRIPTIONAL REGULATOR AZLB"/>
    <property type="match status" value="1"/>
</dbReference>
<evidence type="ECO:0000256" key="4">
    <source>
        <dbReference type="SAM" id="MobiDB-lite"/>
    </source>
</evidence>
<dbReference type="InterPro" id="IPR036388">
    <property type="entry name" value="WH-like_DNA-bd_sf"/>
</dbReference>
<dbReference type="AlphaFoldDB" id="A0A3N4V6I0"/>
<evidence type="ECO:0000256" key="1">
    <source>
        <dbReference type="ARBA" id="ARBA00023015"/>
    </source>
</evidence>
<reference evidence="6 7" key="1">
    <citation type="submission" date="2018-11" db="EMBL/GenBank/DDBJ databases">
        <title>Genomic Encyclopedia of Type Strains, Phase IV (KMG-IV): sequencing the most valuable type-strain genomes for metagenomic binning, comparative biology and taxonomic classification.</title>
        <authorList>
            <person name="Goeker M."/>
        </authorList>
    </citation>
    <scope>NUCLEOTIDE SEQUENCE [LARGE SCALE GENOMIC DNA]</scope>
    <source>
        <strain evidence="6 7">DSM 101684</strain>
    </source>
</reference>
<dbReference type="PROSITE" id="PS00519">
    <property type="entry name" value="HTH_ASNC_1"/>
    <property type="match status" value="1"/>
</dbReference>
<name>A0A3N4V6I0_9BURK</name>
<dbReference type="SUPFAM" id="SSF54909">
    <property type="entry name" value="Dimeric alpha+beta barrel"/>
    <property type="match status" value="1"/>
</dbReference>
<dbReference type="InterPro" id="IPR019887">
    <property type="entry name" value="Tscrpt_reg_AsnC/Lrp_C"/>
</dbReference>
<dbReference type="Proteomes" id="UP000272193">
    <property type="component" value="Unassembled WGS sequence"/>
</dbReference>
<dbReference type="Pfam" id="PF01037">
    <property type="entry name" value="AsnC_trans_reg"/>
    <property type="match status" value="1"/>
</dbReference>
<evidence type="ECO:0000256" key="2">
    <source>
        <dbReference type="ARBA" id="ARBA00023125"/>
    </source>
</evidence>
<dbReference type="GO" id="GO:0005829">
    <property type="term" value="C:cytosol"/>
    <property type="evidence" value="ECO:0007669"/>
    <property type="project" value="TreeGrafter"/>
</dbReference>
<dbReference type="SMART" id="SM00344">
    <property type="entry name" value="HTH_ASNC"/>
    <property type="match status" value="1"/>
</dbReference>
<dbReference type="SUPFAM" id="SSF46785">
    <property type="entry name" value="Winged helix' DNA-binding domain"/>
    <property type="match status" value="1"/>
</dbReference>
<dbReference type="GO" id="GO:0006355">
    <property type="term" value="P:regulation of DNA-templated transcription"/>
    <property type="evidence" value="ECO:0007669"/>
    <property type="project" value="UniProtKB-ARBA"/>
</dbReference>
<dbReference type="CDD" id="cd00090">
    <property type="entry name" value="HTH_ARSR"/>
    <property type="match status" value="1"/>
</dbReference>
<dbReference type="InterPro" id="IPR011991">
    <property type="entry name" value="ArsR-like_HTH"/>
</dbReference>
<comment type="caution">
    <text evidence="6">The sequence shown here is derived from an EMBL/GenBank/DDBJ whole genome shotgun (WGS) entry which is preliminary data.</text>
</comment>
<evidence type="ECO:0000313" key="7">
    <source>
        <dbReference type="Proteomes" id="UP000272193"/>
    </source>
</evidence>
<evidence type="ECO:0000259" key="5">
    <source>
        <dbReference type="PROSITE" id="PS50956"/>
    </source>
</evidence>
<keyword evidence="7" id="KW-1185">Reference proteome</keyword>
<keyword evidence="2" id="KW-0238">DNA-binding</keyword>
<dbReference type="Gene3D" id="1.10.10.10">
    <property type="entry name" value="Winged helix-like DNA-binding domain superfamily/Winged helix DNA-binding domain"/>
    <property type="match status" value="1"/>
</dbReference>
<sequence>MSEVFTLDTWSLRILQELQRDARQTLQQIADAVGLSPTPCWRRIKAMEDAGVIRGYSALVDRSRVGLSLLVVVEVNLAAHTEELVRGFERAVAAEPAIVRCLSTTGQADYILTVMMPDIAAYERFLHATLFKLPGVTHVRSSIVLKEIKADVRLPVAALASEAAAPRTQAHERRARTARGGPKS</sequence>
<dbReference type="PROSITE" id="PS50956">
    <property type="entry name" value="HTH_ASNC_2"/>
    <property type="match status" value="1"/>
</dbReference>
<dbReference type="PRINTS" id="PR00033">
    <property type="entry name" value="HTHASNC"/>
</dbReference>
<dbReference type="InterPro" id="IPR011008">
    <property type="entry name" value="Dimeric_a/b-barrel"/>
</dbReference>
<dbReference type="GO" id="GO:0043200">
    <property type="term" value="P:response to amino acid"/>
    <property type="evidence" value="ECO:0007669"/>
    <property type="project" value="TreeGrafter"/>
</dbReference>
<dbReference type="InterPro" id="IPR036390">
    <property type="entry name" value="WH_DNA-bd_sf"/>
</dbReference>
<dbReference type="InterPro" id="IPR019888">
    <property type="entry name" value="Tscrpt_reg_AsnC-like"/>
</dbReference>
<evidence type="ECO:0000313" key="6">
    <source>
        <dbReference type="EMBL" id="RPE72707.1"/>
    </source>
</evidence>
<dbReference type="PANTHER" id="PTHR30154">
    <property type="entry name" value="LEUCINE-RESPONSIVE REGULATORY PROTEIN"/>
    <property type="match status" value="1"/>
</dbReference>
<proteinExistence type="predicted"/>
<dbReference type="RefSeq" id="WP_124219906.1">
    <property type="nucleotide sequence ID" value="NZ_RKQL01000001.1"/>
</dbReference>
<keyword evidence="3" id="KW-0804">Transcription</keyword>
<dbReference type="InterPro" id="IPR000485">
    <property type="entry name" value="AsnC-type_HTH_dom"/>
</dbReference>
<organism evidence="6 7">
    <name type="scientific">Tibeticola sediminis</name>
    <dbReference type="NCBI Taxonomy" id="1917811"/>
    <lineage>
        <taxon>Bacteria</taxon>
        <taxon>Pseudomonadati</taxon>
        <taxon>Pseudomonadota</taxon>
        <taxon>Betaproteobacteria</taxon>
        <taxon>Burkholderiales</taxon>
        <taxon>Comamonadaceae</taxon>
        <taxon>Tibeticola</taxon>
    </lineage>
</organism>
<dbReference type="InterPro" id="IPR019885">
    <property type="entry name" value="Tscrpt_reg_HTH_AsnC-type_CS"/>
</dbReference>
<protein>
    <submittedName>
        <fullName evidence="6">AsnC family transcriptional regulator</fullName>
    </submittedName>
</protein>
<dbReference type="GO" id="GO:0043565">
    <property type="term" value="F:sequence-specific DNA binding"/>
    <property type="evidence" value="ECO:0007669"/>
    <property type="project" value="InterPro"/>
</dbReference>
<feature type="domain" description="HTH asnC-type" evidence="5">
    <location>
        <begin position="7"/>
        <end position="68"/>
    </location>
</feature>
<dbReference type="Pfam" id="PF13412">
    <property type="entry name" value="HTH_24"/>
    <property type="match status" value="1"/>
</dbReference>
<dbReference type="Gene3D" id="3.30.70.920">
    <property type="match status" value="1"/>
</dbReference>
<feature type="region of interest" description="Disordered" evidence="4">
    <location>
        <begin position="165"/>
        <end position="184"/>
    </location>
</feature>
<accession>A0A3N4V6I0</accession>
<gene>
    <name evidence="6" type="ORF">EDC62_0409</name>
</gene>
<dbReference type="EMBL" id="RKQL01000001">
    <property type="protein sequence ID" value="RPE72707.1"/>
    <property type="molecule type" value="Genomic_DNA"/>
</dbReference>